<dbReference type="RefSeq" id="WP_387702936.1">
    <property type="nucleotide sequence ID" value="NZ_JBIAMX010000024.1"/>
</dbReference>
<name>A0ABW6PW87_9NOCA</name>
<dbReference type="EMBL" id="JBIAMX010000024">
    <property type="protein sequence ID" value="MFF0546664.1"/>
    <property type="molecule type" value="Genomic_DNA"/>
</dbReference>
<dbReference type="Proteomes" id="UP001601444">
    <property type="component" value="Unassembled WGS sequence"/>
</dbReference>
<reference evidence="2 3" key="1">
    <citation type="submission" date="2024-10" db="EMBL/GenBank/DDBJ databases">
        <title>The Natural Products Discovery Center: Release of the First 8490 Sequenced Strains for Exploring Actinobacteria Biosynthetic Diversity.</title>
        <authorList>
            <person name="Kalkreuter E."/>
            <person name="Kautsar S.A."/>
            <person name="Yang D."/>
            <person name="Bader C.D."/>
            <person name="Teijaro C.N."/>
            <person name="Fluegel L."/>
            <person name="Davis C.M."/>
            <person name="Simpson J.R."/>
            <person name="Lauterbach L."/>
            <person name="Steele A.D."/>
            <person name="Gui C."/>
            <person name="Meng S."/>
            <person name="Li G."/>
            <person name="Viehrig K."/>
            <person name="Ye F."/>
            <person name="Su P."/>
            <person name="Kiefer A.F."/>
            <person name="Nichols A."/>
            <person name="Cepeda A.J."/>
            <person name="Yan W."/>
            <person name="Fan B."/>
            <person name="Jiang Y."/>
            <person name="Adhikari A."/>
            <person name="Zheng C.-J."/>
            <person name="Schuster L."/>
            <person name="Cowan T.M."/>
            <person name="Smanski M.J."/>
            <person name="Chevrette M.G."/>
            <person name="De Carvalho L.P.S."/>
            <person name="Shen B."/>
        </authorList>
    </citation>
    <scope>NUCLEOTIDE SEQUENCE [LARGE SCALE GENOMIC DNA]</scope>
    <source>
        <strain evidence="2 3">NPDC004045</strain>
    </source>
</reference>
<evidence type="ECO:0000313" key="2">
    <source>
        <dbReference type="EMBL" id="MFF0546664.1"/>
    </source>
</evidence>
<keyword evidence="3" id="KW-1185">Reference proteome</keyword>
<evidence type="ECO:0000313" key="3">
    <source>
        <dbReference type="Proteomes" id="UP001601444"/>
    </source>
</evidence>
<feature type="transmembrane region" description="Helical" evidence="1">
    <location>
        <begin position="12"/>
        <end position="33"/>
    </location>
</feature>
<keyword evidence="1" id="KW-1133">Transmembrane helix</keyword>
<evidence type="ECO:0000256" key="1">
    <source>
        <dbReference type="SAM" id="Phobius"/>
    </source>
</evidence>
<keyword evidence="1" id="KW-0812">Transmembrane</keyword>
<organism evidence="2 3">
    <name type="scientific">Nocardia thailandica</name>
    <dbReference type="NCBI Taxonomy" id="257275"/>
    <lineage>
        <taxon>Bacteria</taxon>
        <taxon>Bacillati</taxon>
        <taxon>Actinomycetota</taxon>
        <taxon>Actinomycetes</taxon>
        <taxon>Mycobacteriales</taxon>
        <taxon>Nocardiaceae</taxon>
        <taxon>Nocardia</taxon>
    </lineage>
</organism>
<sequence>MTNSRNRTTNTTSMDLTSMAIMVATCVFFFLGLTTLSGSLALAAFGTVGLALALATATRMMGVHSL</sequence>
<keyword evidence="1" id="KW-0472">Membrane</keyword>
<gene>
    <name evidence="2" type="ORF">ACFYTF_27880</name>
</gene>
<accession>A0ABW6PW87</accession>
<protein>
    <submittedName>
        <fullName evidence="2">Uncharacterized protein</fullName>
    </submittedName>
</protein>
<proteinExistence type="predicted"/>
<comment type="caution">
    <text evidence="2">The sequence shown here is derived from an EMBL/GenBank/DDBJ whole genome shotgun (WGS) entry which is preliminary data.</text>
</comment>